<gene>
    <name evidence="2" type="ORF">N7456_002757</name>
</gene>
<protein>
    <recommendedName>
        <fullName evidence="4">Geranylgeranyl pyrophosphate synthetase</fullName>
    </recommendedName>
</protein>
<name>A0A9W9KQM3_9EURO</name>
<evidence type="ECO:0000313" key="3">
    <source>
        <dbReference type="Proteomes" id="UP001149165"/>
    </source>
</evidence>
<dbReference type="AlphaFoldDB" id="A0A9W9KQM3"/>
<organism evidence="2 3">
    <name type="scientific">Penicillium angulare</name>
    <dbReference type="NCBI Taxonomy" id="116970"/>
    <lineage>
        <taxon>Eukaryota</taxon>
        <taxon>Fungi</taxon>
        <taxon>Dikarya</taxon>
        <taxon>Ascomycota</taxon>
        <taxon>Pezizomycotina</taxon>
        <taxon>Eurotiomycetes</taxon>
        <taxon>Eurotiomycetidae</taxon>
        <taxon>Eurotiales</taxon>
        <taxon>Aspergillaceae</taxon>
        <taxon>Penicillium</taxon>
    </lineage>
</organism>
<feature type="compositionally biased region" description="Polar residues" evidence="1">
    <location>
        <begin position="422"/>
        <end position="435"/>
    </location>
</feature>
<proteinExistence type="predicted"/>
<evidence type="ECO:0000256" key="1">
    <source>
        <dbReference type="SAM" id="MobiDB-lite"/>
    </source>
</evidence>
<keyword evidence="3" id="KW-1185">Reference proteome</keyword>
<accession>A0A9W9KQM3</accession>
<dbReference type="PANTHER" id="PTHR35179">
    <property type="entry name" value="PROTEIN CBG02620"/>
    <property type="match status" value="1"/>
</dbReference>
<sequence length="435" mass="48379">MRFQGRGYRPRRAYALGGRNWRGGRSGSSSVPLSPPPPLGEVLATINHDDIEDSIPQPNQPAQITNTQYLTSYNWISGEDGPEIIVPGEPPEWTPLSKPIQLRGDSGVYFRDLNQARNPTYPLEPMVQAILIDKPEFCVDDLDIVACGSTLGNLLRFVRGNAPTFRMLAEVVGNTVFFIRRQNSPKETIPDIRGFGHAFPEAYTTWGKDVGRSESHQRLITFEFASLNCIVRFESDGYLPDLLPDDLKTHKVSIPSTGDSEPENLLSSLRSATISTIPSSEMAQDFKALQASRRGRHIPQCAVFDLKTRSARKADVDTLSDEMARLWIRQIPNFVLAYHNSGRFNDIRVQDVRDKIKEWEEIEQPVLQRLAALLQMVISFARSAEDSKIELEHDENEAQGVLSLREPGGDVGSVLPPALAENFTSNGHSGSDLGS</sequence>
<dbReference type="OrthoDB" id="5393654at2759"/>
<feature type="region of interest" description="Disordered" evidence="1">
    <location>
        <begin position="405"/>
        <end position="435"/>
    </location>
</feature>
<feature type="region of interest" description="Disordered" evidence="1">
    <location>
        <begin position="17"/>
        <end position="37"/>
    </location>
</feature>
<dbReference type="EMBL" id="JAPQKH010000002">
    <property type="protein sequence ID" value="KAJ5114223.1"/>
    <property type="molecule type" value="Genomic_DNA"/>
</dbReference>
<evidence type="ECO:0000313" key="2">
    <source>
        <dbReference type="EMBL" id="KAJ5114223.1"/>
    </source>
</evidence>
<comment type="caution">
    <text evidence="2">The sequence shown here is derived from an EMBL/GenBank/DDBJ whole genome shotgun (WGS) entry which is preliminary data.</text>
</comment>
<reference evidence="2" key="2">
    <citation type="journal article" date="2023" name="IMA Fungus">
        <title>Comparative genomic study of the Penicillium genus elucidates a diverse pangenome and 15 lateral gene transfer events.</title>
        <authorList>
            <person name="Petersen C."/>
            <person name="Sorensen T."/>
            <person name="Nielsen M.R."/>
            <person name="Sondergaard T.E."/>
            <person name="Sorensen J.L."/>
            <person name="Fitzpatrick D.A."/>
            <person name="Frisvad J.C."/>
            <person name="Nielsen K.L."/>
        </authorList>
    </citation>
    <scope>NUCLEOTIDE SEQUENCE</scope>
    <source>
        <strain evidence="2">IBT 30069</strain>
    </source>
</reference>
<evidence type="ECO:0008006" key="4">
    <source>
        <dbReference type="Google" id="ProtNLM"/>
    </source>
</evidence>
<reference evidence="2" key="1">
    <citation type="submission" date="2022-11" db="EMBL/GenBank/DDBJ databases">
        <authorList>
            <person name="Petersen C."/>
        </authorList>
    </citation>
    <scope>NUCLEOTIDE SEQUENCE</scope>
    <source>
        <strain evidence="2">IBT 30069</strain>
    </source>
</reference>
<dbReference type="Proteomes" id="UP001149165">
    <property type="component" value="Unassembled WGS sequence"/>
</dbReference>
<dbReference type="PANTHER" id="PTHR35179:SF2">
    <property type="entry name" value="START DOMAIN-CONTAINING PROTEIN"/>
    <property type="match status" value="1"/>
</dbReference>